<feature type="modified residue" description="4-aspartylphosphate" evidence="2">
    <location>
        <position position="54"/>
    </location>
</feature>
<accession>A0AAW7Z222</accession>
<dbReference type="SUPFAM" id="SSF52172">
    <property type="entry name" value="CheY-like"/>
    <property type="match status" value="1"/>
</dbReference>
<dbReference type="InterPro" id="IPR050595">
    <property type="entry name" value="Bact_response_regulator"/>
</dbReference>
<evidence type="ECO:0000259" key="3">
    <source>
        <dbReference type="PROSITE" id="PS50110"/>
    </source>
</evidence>
<comment type="caution">
    <text evidence="4">The sequence shown here is derived from an EMBL/GenBank/DDBJ whole genome shotgun (WGS) entry which is preliminary data.</text>
</comment>
<name>A0AAW7Z222_9ALTE</name>
<gene>
    <name evidence="4" type="ORF">Q4527_13925</name>
</gene>
<dbReference type="Proteomes" id="UP001170717">
    <property type="component" value="Unassembled WGS sequence"/>
</dbReference>
<dbReference type="GeneID" id="83259347"/>
<feature type="domain" description="Response regulatory" evidence="3">
    <location>
        <begin position="4"/>
        <end position="119"/>
    </location>
</feature>
<dbReference type="SMART" id="SM00448">
    <property type="entry name" value="REC"/>
    <property type="match status" value="1"/>
</dbReference>
<sequence>MSFNILICDDSALARKMARRNLPDGLASEIFEASNGVDALEVMGHHRIDLVLLDLTMPILDGVGVLEEIKRRKIEVFVVVISGDIQPVMQNRVMELGALAFIEKPLKRLPLETTLKRYGFILPETMAC</sequence>
<dbReference type="EMBL" id="JAUOQI010000009">
    <property type="protein sequence ID" value="MDO6578496.1"/>
    <property type="molecule type" value="Genomic_DNA"/>
</dbReference>
<dbReference type="CDD" id="cd17593">
    <property type="entry name" value="REC_CheC-like"/>
    <property type="match status" value="1"/>
</dbReference>
<proteinExistence type="predicted"/>
<organism evidence="4 5">
    <name type="scientific">Alteromonas stellipolaris</name>
    <dbReference type="NCBI Taxonomy" id="233316"/>
    <lineage>
        <taxon>Bacteria</taxon>
        <taxon>Pseudomonadati</taxon>
        <taxon>Pseudomonadota</taxon>
        <taxon>Gammaproteobacteria</taxon>
        <taxon>Alteromonadales</taxon>
        <taxon>Alteromonadaceae</taxon>
        <taxon>Alteromonas/Salinimonas group</taxon>
        <taxon>Alteromonas</taxon>
    </lineage>
</organism>
<dbReference type="RefSeq" id="WP_061997880.1">
    <property type="nucleotide sequence ID" value="NZ_CP014322.1"/>
</dbReference>
<dbReference type="InterPro" id="IPR001789">
    <property type="entry name" value="Sig_transdc_resp-reg_receiver"/>
</dbReference>
<evidence type="ECO:0000313" key="4">
    <source>
        <dbReference type="EMBL" id="MDO6578496.1"/>
    </source>
</evidence>
<evidence type="ECO:0000313" key="5">
    <source>
        <dbReference type="Proteomes" id="UP001170717"/>
    </source>
</evidence>
<evidence type="ECO:0000256" key="2">
    <source>
        <dbReference type="PROSITE-ProRule" id="PRU00169"/>
    </source>
</evidence>
<dbReference type="InterPro" id="IPR011006">
    <property type="entry name" value="CheY-like_superfamily"/>
</dbReference>
<dbReference type="GO" id="GO:0000160">
    <property type="term" value="P:phosphorelay signal transduction system"/>
    <property type="evidence" value="ECO:0007669"/>
    <property type="project" value="InterPro"/>
</dbReference>
<dbReference type="Gene3D" id="3.40.50.2300">
    <property type="match status" value="1"/>
</dbReference>
<keyword evidence="1 2" id="KW-0597">Phosphoprotein</keyword>
<protein>
    <submittedName>
        <fullName evidence="4">Response regulator</fullName>
    </submittedName>
</protein>
<dbReference type="PANTHER" id="PTHR44591">
    <property type="entry name" value="STRESS RESPONSE REGULATOR PROTEIN 1"/>
    <property type="match status" value="1"/>
</dbReference>
<reference evidence="4" key="1">
    <citation type="submission" date="2023-07" db="EMBL/GenBank/DDBJ databases">
        <title>Genome content predicts the carbon catabolic preferences of heterotrophic bacteria.</title>
        <authorList>
            <person name="Gralka M."/>
        </authorList>
    </citation>
    <scope>NUCLEOTIDE SEQUENCE</scope>
    <source>
        <strain evidence="4">F2M12</strain>
    </source>
</reference>
<dbReference type="AlphaFoldDB" id="A0AAW7Z222"/>
<evidence type="ECO:0000256" key="1">
    <source>
        <dbReference type="ARBA" id="ARBA00022553"/>
    </source>
</evidence>
<dbReference type="Pfam" id="PF00072">
    <property type="entry name" value="Response_reg"/>
    <property type="match status" value="1"/>
</dbReference>
<dbReference type="PANTHER" id="PTHR44591:SF24">
    <property type="entry name" value="PROTEIN-GLUTAMATE METHYLESTERASE_PROTEIN-GLUTAMINE GLUTAMINASE 1"/>
    <property type="match status" value="1"/>
</dbReference>
<dbReference type="PROSITE" id="PS50110">
    <property type="entry name" value="RESPONSE_REGULATORY"/>
    <property type="match status" value="1"/>
</dbReference>